<name>A0A8H3YP60_VENIN</name>
<comment type="caution">
    <text evidence="1">The sequence shown here is derived from an EMBL/GenBank/DDBJ whole genome shotgun (WGS) entry which is preliminary data.</text>
</comment>
<accession>A0A8H3YP60</accession>
<evidence type="ECO:0000313" key="6">
    <source>
        <dbReference type="Proteomes" id="UP000490939"/>
    </source>
</evidence>
<protein>
    <submittedName>
        <fullName evidence="1">Uncharacterized protein</fullName>
    </submittedName>
</protein>
<dbReference type="EMBL" id="WNWS01000270">
    <property type="protein sequence ID" value="KAE9972397.1"/>
    <property type="molecule type" value="Genomic_DNA"/>
</dbReference>
<dbReference type="Proteomes" id="UP000433883">
    <property type="component" value="Unassembled WGS sequence"/>
</dbReference>
<evidence type="ECO:0000313" key="4">
    <source>
        <dbReference type="Proteomes" id="UP000433883"/>
    </source>
</evidence>
<evidence type="ECO:0000313" key="5">
    <source>
        <dbReference type="Proteomes" id="UP000447873"/>
    </source>
</evidence>
<proteinExistence type="predicted"/>
<keyword evidence="6" id="KW-1185">Reference proteome</keyword>
<dbReference type="EMBL" id="WNWQ01000426">
    <property type="protein sequence ID" value="KAE9968170.1"/>
    <property type="molecule type" value="Genomic_DNA"/>
</dbReference>
<evidence type="ECO:0000313" key="3">
    <source>
        <dbReference type="EMBL" id="KAE9980031.1"/>
    </source>
</evidence>
<organism evidence="1 4">
    <name type="scientific">Venturia inaequalis</name>
    <name type="common">Apple scab fungus</name>
    <dbReference type="NCBI Taxonomy" id="5025"/>
    <lineage>
        <taxon>Eukaryota</taxon>
        <taxon>Fungi</taxon>
        <taxon>Dikarya</taxon>
        <taxon>Ascomycota</taxon>
        <taxon>Pezizomycotina</taxon>
        <taxon>Dothideomycetes</taxon>
        <taxon>Pleosporomycetidae</taxon>
        <taxon>Venturiales</taxon>
        <taxon>Venturiaceae</taxon>
        <taxon>Venturia</taxon>
    </lineage>
</organism>
<gene>
    <name evidence="1" type="ORF">BLS_005988</name>
    <name evidence="3" type="ORF">EG327_006718</name>
    <name evidence="2" type="ORF">EG328_005047</name>
</gene>
<dbReference type="AlphaFoldDB" id="A0A8H3YP60"/>
<dbReference type="Proteomes" id="UP000447873">
    <property type="component" value="Unassembled WGS sequence"/>
</dbReference>
<sequence length="245" mass="27023">MAHIKGPGMFYVNSVISRKDIMDYDTFMKWYDDDHIAEIMETSGISDAFRYIDNDAESSKPYLAFYPMPDVAFTQGEEFKKIRVKSELLPGSQMCFDLADFDARIYGLTAKVGSRDGVASTLFVTAIEPGTGSPDAEVERWFEGGLQDAVSKIPGFKRTTRYKLLYARTNAQSRALGNLPTTDEAPPEPPSWAAVHEFDREVDASSIEAVKSAGQALAILGSAKQVEFVTYRLAKAHGGKGFFDG</sequence>
<evidence type="ECO:0000313" key="1">
    <source>
        <dbReference type="EMBL" id="KAE9968170.1"/>
    </source>
</evidence>
<reference evidence="1 4" key="1">
    <citation type="submission" date="2019-11" db="EMBL/GenBank/DDBJ databases">
        <title>Venturia inaequalis Genome Resource.</title>
        <authorList>
            <person name="Lichtner F.J."/>
        </authorList>
    </citation>
    <scope>NUCLEOTIDE SEQUENCE [LARGE SCALE GENOMIC DNA]</scope>
    <source>
        <strain evidence="2 5">120213</strain>
        <strain evidence="1">Bline_iso_100314</strain>
        <strain evidence="3 6">DMI_063113</strain>
    </source>
</reference>
<dbReference type="Proteomes" id="UP000490939">
    <property type="component" value="Unassembled WGS sequence"/>
</dbReference>
<dbReference type="OrthoDB" id="2851338at2759"/>
<dbReference type="EMBL" id="WNWR01000398">
    <property type="protein sequence ID" value="KAE9980031.1"/>
    <property type="molecule type" value="Genomic_DNA"/>
</dbReference>
<evidence type="ECO:0000313" key="2">
    <source>
        <dbReference type="EMBL" id="KAE9972397.1"/>
    </source>
</evidence>